<evidence type="ECO:0000256" key="1">
    <source>
        <dbReference type="SAM" id="MobiDB-lite"/>
    </source>
</evidence>
<protein>
    <submittedName>
        <fullName evidence="2">Uncharacterized protein</fullName>
    </submittedName>
</protein>
<name>A0A165HCQ3_EXIGL</name>
<feature type="region of interest" description="Disordered" evidence="1">
    <location>
        <begin position="18"/>
        <end position="45"/>
    </location>
</feature>
<feature type="compositionally biased region" description="Acidic residues" evidence="1">
    <location>
        <begin position="227"/>
        <end position="238"/>
    </location>
</feature>
<gene>
    <name evidence="2" type="ORF">EXIGLDRAFT_836895</name>
</gene>
<dbReference type="AlphaFoldDB" id="A0A165HCQ3"/>
<evidence type="ECO:0000313" key="3">
    <source>
        <dbReference type="Proteomes" id="UP000077266"/>
    </source>
</evidence>
<feature type="compositionally biased region" description="Basic and acidic residues" evidence="1">
    <location>
        <begin position="122"/>
        <end position="134"/>
    </location>
</feature>
<proteinExistence type="predicted"/>
<accession>A0A165HCQ3</accession>
<feature type="compositionally biased region" description="Acidic residues" evidence="1">
    <location>
        <begin position="93"/>
        <end position="104"/>
    </location>
</feature>
<dbReference type="Proteomes" id="UP000077266">
    <property type="component" value="Unassembled WGS sequence"/>
</dbReference>
<dbReference type="EMBL" id="KV426021">
    <property type="protein sequence ID" value="KZV91777.1"/>
    <property type="molecule type" value="Genomic_DNA"/>
</dbReference>
<sequence>MARTAATNAMPAQQFYAARPIEPTPARAATSTLVPQGDAPMMHKKKTPPVLIPILRQHKPQAQEATLNSSARRALQRKGILSAKEVSPILSESDSESESFDDDDQLRFSSSLRLAGRKKKRGWYERDDEYRQSDTEDEEEYDPSNFNSKAHTDKRKRPRRQSRARHSATDMPPKGRRHAEPEEDAESDWALAHTEHEEPKDVEEEEADWVLTPSPSRKRKRVHFEDPPEEGQEDEDESWTPKLRRRIR</sequence>
<evidence type="ECO:0000313" key="2">
    <source>
        <dbReference type="EMBL" id="KZV91777.1"/>
    </source>
</evidence>
<reference evidence="2 3" key="1">
    <citation type="journal article" date="2016" name="Mol. Biol. Evol.">
        <title>Comparative Genomics of Early-Diverging Mushroom-Forming Fungi Provides Insights into the Origins of Lignocellulose Decay Capabilities.</title>
        <authorList>
            <person name="Nagy L.G."/>
            <person name="Riley R."/>
            <person name="Tritt A."/>
            <person name="Adam C."/>
            <person name="Daum C."/>
            <person name="Floudas D."/>
            <person name="Sun H."/>
            <person name="Yadav J.S."/>
            <person name="Pangilinan J."/>
            <person name="Larsson K.H."/>
            <person name="Matsuura K."/>
            <person name="Barry K."/>
            <person name="Labutti K."/>
            <person name="Kuo R."/>
            <person name="Ohm R.A."/>
            <person name="Bhattacharya S.S."/>
            <person name="Shirouzu T."/>
            <person name="Yoshinaga Y."/>
            <person name="Martin F.M."/>
            <person name="Grigoriev I.V."/>
            <person name="Hibbett D.S."/>
        </authorList>
    </citation>
    <scope>NUCLEOTIDE SEQUENCE [LARGE SCALE GENOMIC DNA]</scope>
    <source>
        <strain evidence="2 3">HHB12029</strain>
    </source>
</reference>
<dbReference type="InParanoid" id="A0A165HCQ3"/>
<organism evidence="2 3">
    <name type="scientific">Exidia glandulosa HHB12029</name>
    <dbReference type="NCBI Taxonomy" id="1314781"/>
    <lineage>
        <taxon>Eukaryota</taxon>
        <taxon>Fungi</taxon>
        <taxon>Dikarya</taxon>
        <taxon>Basidiomycota</taxon>
        <taxon>Agaricomycotina</taxon>
        <taxon>Agaricomycetes</taxon>
        <taxon>Auriculariales</taxon>
        <taxon>Exidiaceae</taxon>
        <taxon>Exidia</taxon>
    </lineage>
</organism>
<keyword evidence="3" id="KW-1185">Reference proteome</keyword>
<feature type="compositionally biased region" description="Basic residues" evidence="1">
    <location>
        <begin position="152"/>
        <end position="166"/>
    </location>
</feature>
<feature type="region of interest" description="Disordered" evidence="1">
    <location>
        <begin position="59"/>
        <end position="248"/>
    </location>
</feature>